<dbReference type="SUPFAM" id="SSF52540">
    <property type="entry name" value="P-loop containing nucleoside triphosphate hydrolases"/>
    <property type="match status" value="1"/>
</dbReference>
<evidence type="ECO:0000259" key="17">
    <source>
        <dbReference type="Pfam" id="PF01583"/>
    </source>
</evidence>
<evidence type="ECO:0000313" key="18">
    <source>
        <dbReference type="EMBL" id="URJ28015.1"/>
    </source>
</evidence>
<reference evidence="18" key="1">
    <citation type="submission" date="2022-05" db="EMBL/GenBank/DDBJ databases">
        <title>Impact of host demography and evolutionary history on endosymbiont molecular evolution: a test in carpenter ants (Genus Camponotus) and their Blochmannia endosymbionts.</title>
        <authorList>
            <person name="Manthey J.D."/>
            <person name="Giron J.C."/>
            <person name="Hruska J.P."/>
        </authorList>
    </citation>
    <scope>NUCLEOTIDE SEQUENCE</scope>
    <source>
        <strain evidence="18">C-039</strain>
    </source>
</reference>
<evidence type="ECO:0000256" key="11">
    <source>
        <dbReference type="ARBA" id="ARBA00022840"/>
    </source>
</evidence>
<evidence type="ECO:0000256" key="6">
    <source>
        <dbReference type="ARBA" id="ARBA00018163"/>
    </source>
</evidence>
<evidence type="ECO:0000313" key="19">
    <source>
        <dbReference type="Proteomes" id="UP001056209"/>
    </source>
</evidence>
<evidence type="ECO:0000256" key="8">
    <source>
        <dbReference type="ARBA" id="ARBA00022679"/>
    </source>
</evidence>
<accession>A0A9Q8TZP6</accession>
<dbReference type="HAMAP" id="MF_00065">
    <property type="entry name" value="Adenylyl_sulf_kinase"/>
    <property type="match status" value="1"/>
</dbReference>
<gene>
    <name evidence="15 18" type="primary">cysC</name>
    <name evidence="18" type="ORF">M9393_02420</name>
</gene>
<evidence type="ECO:0000256" key="1">
    <source>
        <dbReference type="ARBA" id="ARBA00001823"/>
    </source>
</evidence>
<dbReference type="GO" id="GO:0004020">
    <property type="term" value="F:adenylylsulfate kinase activity"/>
    <property type="evidence" value="ECO:0007669"/>
    <property type="project" value="UniProtKB-UniRule"/>
</dbReference>
<evidence type="ECO:0000256" key="5">
    <source>
        <dbReference type="ARBA" id="ARBA00012121"/>
    </source>
</evidence>
<name>A0A9Q8TZP6_9ENTR</name>
<evidence type="ECO:0000256" key="10">
    <source>
        <dbReference type="ARBA" id="ARBA00022777"/>
    </source>
</evidence>
<dbReference type="Proteomes" id="UP001056209">
    <property type="component" value="Chromosome"/>
</dbReference>
<keyword evidence="7 15" id="KW-0597">Phosphoprotein</keyword>
<dbReference type="FunFam" id="3.40.50.300:FF:000212">
    <property type="entry name" value="Adenylyl-sulfate kinase"/>
    <property type="match status" value="1"/>
</dbReference>
<evidence type="ECO:0000256" key="4">
    <source>
        <dbReference type="ARBA" id="ARBA00007008"/>
    </source>
</evidence>
<keyword evidence="11 15" id="KW-0067">ATP-binding</keyword>
<evidence type="ECO:0000256" key="9">
    <source>
        <dbReference type="ARBA" id="ARBA00022741"/>
    </source>
</evidence>
<dbReference type="InterPro" id="IPR002891">
    <property type="entry name" value="APS"/>
</dbReference>
<dbReference type="RefSeq" id="WP_250248404.1">
    <property type="nucleotide sequence ID" value="NZ_CP097753.1"/>
</dbReference>
<sequence length="212" mass="24935">MTKKNIDYFSNRNIFWNTFYIKRKDREFLHKHRAILLWFTGLSGSGKSILANVLEKKLHNKNISTYILDGDNTRHGLCRDLGFSDHDRHENIRRVGETARLMVDAGIVVLATFISPYDYDRQMIRNMFPINDFIEIFVDTPLYVCEKRDPKGLYKKARSGEIENFTGISSPYERPKKPHIYLNGQKSVIELINQILQSSFLESLFKIDRHFK</sequence>
<dbReference type="CDD" id="cd02027">
    <property type="entry name" value="APSK"/>
    <property type="match status" value="1"/>
</dbReference>
<dbReference type="GO" id="GO:0070814">
    <property type="term" value="P:hydrogen sulfide biosynthetic process"/>
    <property type="evidence" value="ECO:0007669"/>
    <property type="project" value="UniProtKB-UniRule"/>
</dbReference>
<evidence type="ECO:0000256" key="14">
    <source>
        <dbReference type="ARBA" id="ARBA00031464"/>
    </source>
</evidence>
<keyword evidence="8 15" id="KW-0808">Transferase</keyword>
<comment type="function">
    <text evidence="2 15 16">Catalyzes the synthesis of activated sulfate.</text>
</comment>
<dbReference type="EC" id="2.7.1.25" evidence="5 15"/>
<evidence type="ECO:0000256" key="15">
    <source>
        <dbReference type="HAMAP-Rule" id="MF_00065"/>
    </source>
</evidence>
<evidence type="ECO:0000256" key="3">
    <source>
        <dbReference type="ARBA" id="ARBA00004806"/>
    </source>
</evidence>
<dbReference type="NCBIfam" id="TIGR00455">
    <property type="entry name" value="apsK"/>
    <property type="match status" value="1"/>
</dbReference>
<dbReference type="AlphaFoldDB" id="A0A9Q8TZP6"/>
<dbReference type="Gene3D" id="3.40.50.300">
    <property type="entry name" value="P-loop containing nucleotide triphosphate hydrolases"/>
    <property type="match status" value="1"/>
</dbReference>
<feature type="active site" description="Phosphoserine intermediate" evidence="15">
    <location>
        <position position="115"/>
    </location>
</feature>
<evidence type="ECO:0000256" key="12">
    <source>
        <dbReference type="ARBA" id="ARBA00029724"/>
    </source>
</evidence>
<feature type="domain" description="APS kinase" evidence="17">
    <location>
        <begin position="34"/>
        <end position="182"/>
    </location>
</feature>
<keyword evidence="10 15" id="KW-0418">Kinase</keyword>
<dbReference type="InterPro" id="IPR027417">
    <property type="entry name" value="P-loop_NTPase"/>
</dbReference>
<dbReference type="Pfam" id="PF01583">
    <property type="entry name" value="APS_kinase"/>
    <property type="match status" value="1"/>
</dbReference>
<comment type="pathway">
    <text evidence="3 15 16">Sulfur metabolism; hydrogen sulfide biosynthesis; sulfite from sulfate: step 2/3.</text>
</comment>
<dbReference type="InterPro" id="IPR059117">
    <property type="entry name" value="APS_kinase_dom"/>
</dbReference>
<keyword evidence="9 15" id="KW-0547">Nucleotide-binding</keyword>
<evidence type="ECO:0000256" key="13">
    <source>
        <dbReference type="ARBA" id="ARBA00031393"/>
    </source>
</evidence>
<dbReference type="GO" id="GO:0005524">
    <property type="term" value="F:ATP binding"/>
    <property type="evidence" value="ECO:0007669"/>
    <property type="project" value="UniProtKB-UniRule"/>
</dbReference>
<dbReference type="EMBL" id="CP097753">
    <property type="protein sequence ID" value="URJ28015.1"/>
    <property type="molecule type" value="Genomic_DNA"/>
</dbReference>
<dbReference type="NCBIfam" id="NF003013">
    <property type="entry name" value="PRK03846.1"/>
    <property type="match status" value="1"/>
</dbReference>
<comment type="catalytic activity">
    <reaction evidence="1 15 16">
        <text>adenosine 5'-phosphosulfate + ATP = 3'-phosphoadenylyl sulfate + ADP + H(+)</text>
        <dbReference type="Rhea" id="RHEA:24152"/>
        <dbReference type="ChEBI" id="CHEBI:15378"/>
        <dbReference type="ChEBI" id="CHEBI:30616"/>
        <dbReference type="ChEBI" id="CHEBI:58243"/>
        <dbReference type="ChEBI" id="CHEBI:58339"/>
        <dbReference type="ChEBI" id="CHEBI:456216"/>
        <dbReference type="EC" id="2.7.1.25"/>
    </reaction>
</comment>
<dbReference type="PANTHER" id="PTHR11055">
    <property type="entry name" value="BIFUNCTIONAL 3'-PHOSPHOADENOSINE 5'-PHOSPHOSULFATE SYNTHASE"/>
    <property type="match status" value="1"/>
</dbReference>
<dbReference type="GO" id="GO:0000103">
    <property type="term" value="P:sulfate assimilation"/>
    <property type="evidence" value="ECO:0007669"/>
    <property type="project" value="UniProtKB-UniRule"/>
</dbReference>
<evidence type="ECO:0000256" key="7">
    <source>
        <dbReference type="ARBA" id="ARBA00022553"/>
    </source>
</evidence>
<protein>
    <recommendedName>
        <fullName evidence="6 15">Adenylyl-sulfate kinase</fullName>
        <ecNumber evidence="5 15">2.7.1.25</ecNumber>
    </recommendedName>
    <alternativeName>
        <fullName evidence="13 15">APS kinase</fullName>
    </alternativeName>
    <alternativeName>
        <fullName evidence="14 15">ATP adenosine-5'-phosphosulfate 3'-phosphotransferase</fullName>
    </alternativeName>
    <alternativeName>
        <fullName evidence="12 15">Adenosine-5'-phosphosulfate kinase</fullName>
    </alternativeName>
</protein>
<comment type="similarity">
    <text evidence="4 15 16">Belongs to the APS kinase family.</text>
</comment>
<feature type="binding site" evidence="15">
    <location>
        <begin position="41"/>
        <end position="48"/>
    </location>
    <ligand>
        <name>ATP</name>
        <dbReference type="ChEBI" id="CHEBI:30616"/>
    </ligand>
</feature>
<dbReference type="PANTHER" id="PTHR11055:SF63">
    <property type="entry name" value="ADENYLYL-SULFATE KINASE 1, CHLOROPLASTIC"/>
    <property type="match status" value="1"/>
</dbReference>
<evidence type="ECO:0000256" key="2">
    <source>
        <dbReference type="ARBA" id="ARBA00002632"/>
    </source>
</evidence>
<evidence type="ECO:0000256" key="16">
    <source>
        <dbReference type="RuleBase" id="RU004347"/>
    </source>
</evidence>
<organism evidence="18 19">
    <name type="scientific">Candidatus Blochmannia vicinus</name>
    <name type="common">nom. nud.</name>
    <dbReference type="NCBI Taxonomy" id="251540"/>
    <lineage>
        <taxon>Bacteria</taxon>
        <taxon>Pseudomonadati</taxon>
        <taxon>Pseudomonadota</taxon>
        <taxon>Gammaproteobacteria</taxon>
        <taxon>Enterobacterales</taxon>
        <taxon>Enterobacteriaceae</taxon>
        <taxon>ant endosymbionts</taxon>
        <taxon>Candidatus Blochmanniella</taxon>
    </lineage>
</organism>
<proteinExistence type="inferred from homology"/>